<dbReference type="Proteomes" id="UP000613768">
    <property type="component" value="Unassembled WGS sequence"/>
</dbReference>
<dbReference type="InterPro" id="IPR048300">
    <property type="entry name" value="TACO1_YebC-like_2nd/3rd_dom"/>
</dbReference>
<dbReference type="PANTHER" id="PTHR12532">
    <property type="entry name" value="TRANSLATIONAL ACTIVATOR OF CYTOCHROME C OXIDASE 1"/>
    <property type="match status" value="1"/>
</dbReference>
<dbReference type="InterPro" id="IPR026564">
    <property type="entry name" value="Transcrip_reg_TACO1-like_dom3"/>
</dbReference>
<keyword evidence="4 6" id="KW-0238">DNA-binding</keyword>
<dbReference type="Gene3D" id="3.30.70.980">
    <property type="match status" value="2"/>
</dbReference>
<comment type="similarity">
    <text evidence="1 6">Belongs to the TACO1 family.</text>
</comment>
<dbReference type="InterPro" id="IPR002876">
    <property type="entry name" value="Transcrip_reg_TACO1-like"/>
</dbReference>
<dbReference type="SUPFAM" id="SSF75625">
    <property type="entry name" value="YebC-like"/>
    <property type="match status" value="1"/>
</dbReference>
<name>A0AAW3ZQ77_9GAMM</name>
<protein>
    <recommendedName>
        <fullName evidence="6">Probable transcriptional regulatory protein IFO71_21185</fullName>
    </recommendedName>
</protein>
<dbReference type="HAMAP" id="MF_00693">
    <property type="entry name" value="Transcrip_reg_TACO1"/>
    <property type="match status" value="1"/>
</dbReference>
<evidence type="ECO:0000313" key="10">
    <source>
        <dbReference type="Proteomes" id="UP000613768"/>
    </source>
</evidence>
<dbReference type="Pfam" id="PF01709">
    <property type="entry name" value="Transcrip_reg"/>
    <property type="match status" value="1"/>
</dbReference>
<feature type="domain" description="TACO1/YebC-like N-terminal" evidence="8">
    <location>
        <begin position="7"/>
        <end position="71"/>
    </location>
</feature>
<dbReference type="GO" id="GO:0006355">
    <property type="term" value="P:regulation of DNA-templated transcription"/>
    <property type="evidence" value="ECO:0007669"/>
    <property type="project" value="UniProtKB-UniRule"/>
</dbReference>
<dbReference type="RefSeq" id="WP_192031688.1">
    <property type="nucleotide sequence ID" value="NZ_JACYTR010000108.1"/>
</dbReference>
<dbReference type="InterPro" id="IPR029072">
    <property type="entry name" value="YebC-like"/>
</dbReference>
<dbReference type="PANTHER" id="PTHR12532:SF6">
    <property type="entry name" value="TRANSCRIPTIONAL REGULATORY PROTEIN YEBC-RELATED"/>
    <property type="match status" value="1"/>
</dbReference>
<organism evidence="9 10">
    <name type="scientific">Pseudomarimonas arenosa</name>
    <dbReference type="NCBI Taxonomy" id="2774145"/>
    <lineage>
        <taxon>Bacteria</taxon>
        <taxon>Pseudomonadati</taxon>
        <taxon>Pseudomonadota</taxon>
        <taxon>Gammaproteobacteria</taxon>
        <taxon>Lysobacterales</taxon>
        <taxon>Lysobacteraceae</taxon>
        <taxon>Pseudomarimonas</taxon>
    </lineage>
</organism>
<dbReference type="InterPro" id="IPR017856">
    <property type="entry name" value="Integrase-like_N"/>
</dbReference>
<feature type="domain" description="TACO1/YebC-like second and third" evidence="7">
    <location>
        <begin position="79"/>
        <end position="233"/>
    </location>
</feature>
<evidence type="ECO:0000259" key="7">
    <source>
        <dbReference type="Pfam" id="PF01709"/>
    </source>
</evidence>
<dbReference type="GO" id="GO:0003677">
    <property type="term" value="F:DNA binding"/>
    <property type="evidence" value="ECO:0007669"/>
    <property type="project" value="UniProtKB-UniRule"/>
</dbReference>
<evidence type="ECO:0000256" key="3">
    <source>
        <dbReference type="ARBA" id="ARBA00023015"/>
    </source>
</evidence>
<evidence type="ECO:0000256" key="4">
    <source>
        <dbReference type="ARBA" id="ARBA00023125"/>
    </source>
</evidence>
<dbReference type="NCBIfam" id="NF009044">
    <property type="entry name" value="PRK12378.1"/>
    <property type="match status" value="1"/>
</dbReference>
<accession>A0AAW3ZQ77</accession>
<evidence type="ECO:0000313" key="9">
    <source>
        <dbReference type="EMBL" id="MBD8528271.1"/>
    </source>
</evidence>
<reference evidence="9 10" key="1">
    <citation type="submission" date="2020-09" db="EMBL/GenBank/DDBJ databases">
        <title>Pseudoxanthomonas sp. CAU 1598 isolated from sand of Yaerae Beach.</title>
        <authorList>
            <person name="Kim W."/>
        </authorList>
    </citation>
    <scope>NUCLEOTIDE SEQUENCE [LARGE SCALE GENOMIC DNA]</scope>
    <source>
        <strain evidence="9 10">CAU 1598</strain>
    </source>
</reference>
<dbReference type="NCBIfam" id="NF001030">
    <property type="entry name" value="PRK00110.1"/>
    <property type="match status" value="1"/>
</dbReference>
<evidence type="ECO:0000256" key="1">
    <source>
        <dbReference type="ARBA" id="ARBA00008724"/>
    </source>
</evidence>
<evidence type="ECO:0000256" key="6">
    <source>
        <dbReference type="HAMAP-Rule" id="MF_00693"/>
    </source>
</evidence>
<keyword evidence="2 6" id="KW-0963">Cytoplasm</keyword>
<dbReference type="FunFam" id="3.30.70.980:FF:000002">
    <property type="entry name" value="Probable transcriptional regulatory protein YebC"/>
    <property type="match status" value="1"/>
</dbReference>
<keyword evidence="10" id="KW-1185">Reference proteome</keyword>
<keyword evidence="5 6" id="KW-0804">Transcription</keyword>
<evidence type="ECO:0000256" key="5">
    <source>
        <dbReference type="ARBA" id="ARBA00023163"/>
    </source>
</evidence>
<proteinExistence type="inferred from homology"/>
<dbReference type="Pfam" id="PF20772">
    <property type="entry name" value="TACO1_YebC_N"/>
    <property type="match status" value="1"/>
</dbReference>
<dbReference type="AlphaFoldDB" id="A0AAW3ZQ77"/>
<dbReference type="GO" id="GO:0005829">
    <property type="term" value="C:cytosol"/>
    <property type="evidence" value="ECO:0007669"/>
    <property type="project" value="TreeGrafter"/>
</dbReference>
<dbReference type="EMBL" id="JACYTR010000108">
    <property type="protein sequence ID" value="MBD8528271.1"/>
    <property type="molecule type" value="Genomic_DNA"/>
</dbReference>
<sequence>MGRGPSIEGRKNAEDAKRAKVFTKLIRDITLAARNGADPAGNAKLRSAVDKALAANMPKDKIEKAIRRGSGADGGADLQEIRYEGYGPGGVAMIIDTLTDNPVRTVAEVRHALSKHGGNLGTSGSVAFQFAKTGQVLVSADAADEDKVMEAALDAGAEDVFSEDGAIVVLCPPEAVDAVEQALRSAALPVDSAEVAMRPANRSAVSGETAETLQDLIEWLQELDDVQDVFHNAAFG</sequence>
<comment type="subcellular location">
    <subcellularLocation>
        <location evidence="6">Cytoplasm</location>
    </subcellularLocation>
</comment>
<comment type="caution">
    <text evidence="9">The sequence shown here is derived from an EMBL/GenBank/DDBJ whole genome shotgun (WGS) entry which is preliminary data.</text>
</comment>
<evidence type="ECO:0000259" key="8">
    <source>
        <dbReference type="Pfam" id="PF20772"/>
    </source>
</evidence>
<gene>
    <name evidence="9" type="ORF">IFO71_21185</name>
</gene>
<dbReference type="NCBIfam" id="TIGR01033">
    <property type="entry name" value="YebC/PmpR family DNA-binding transcriptional regulator"/>
    <property type="match status" value="1"/>
</dbReference>
<keyword evidence="3 6" id="KW-0805">Transcription regulation</keyword>
<evidence type="ECO:0000256" key="2">
    <source>
        <dbReference type="ARBA" id="ARBA00022490"/>
    </source>
</evidence>
<dbReference type="InterPro" id="IPR049083">
    <property type="entry name" value="TACO1_YebC_N"/>
</dbReference>
<dbReference type="Gene3D" id="1.10.10.200">
    <property type="match status" value="1"/>
</dbReference>